<accession>A0A6J2TNS0</accession>
<proteinExistence type="predicted"/>
<dbReference type="GeneID" id="115626455"/>
<reference evidence="3" key="1">
    <citation type="submission" date="2025-08" db="UniProtKB">
        <authorList>
            <consortium name="RefSeq"/>
        </authorList>
    </citation>
    <scope>IDENTIFICATION</scope>
    <source>
        <strain evidence="3">11010-0011.00</strain>
        <tissue evidence="3">Whole body</tissue>
    </source>
</reference>
<organism evidence="2 3">
    <name type="scientific">Drosophila lebanonensis</name>
    <name type="common">Fruit fly</name>
    <name type="synonym">Scaptodrosophila lebanonensis</name>
    <dbReference type="NCBI Taxonomy" id="7225"/>
    <lineage>
        <taxon>Eukaryota</taxon>
        <taxon>Metazoa</taxon>
        <taxon>Ecdysozoa</taxon>
        <taxon>Arthropoda</taxon>
        <taxon>Hexapoda</taxon>
        <taxon>Insecta</taxon>
        <taxon>Pterygota</taxon>
        <taxon>Neoptera</taxon>
        <taxon>Endopterygota</taxon>
        <taxon>Diptera</taxon>
        <taxon>Brachycera</taxon>
        <taxon>Muscomorpha</taxon>
        <taxon>Ephydroidea</taxon>
        <taxon>Drosophilidae</taxon>
        <taxon>Scaptodrosophila</taxon>
    </lineage>
</organism>
<feature type="compositionally biased region" description="Basic and acidic residues" evidence="1">
    <location>
        <begin position="461"/>
        <end position="472"/>
    </location>
</feature>
<evidence type="ECO:0000313" key="3">
    <source>
        <dbReference type="RefSeq" id="XP_030377694.1"/>
    </source>
</evidence>
<evidence type="ECO:0000256" key="1">
    <source>
        <dbReference type="SAM" id="MobiDB-lite"/>
    </source>
</evidence>
<protein>
    <submittedName>
        <fullName evidence="3">Uncharacterized protein LOC115626455 isoform X1</fullName>
    </submittedName>
</protein>
<dbReference type="OrthoDB" id="415597at2759"/>
<dbReference type="RefSeq" id="XP_030377694.1">
    <property type="nucleotide sequence ID" value="XM_030521834.1"/>
</dbReference>
<gene>
    <name evidence="3" type="primary">LOC115626455</name>
</gene>
<dbReference type="Proteomes" id="UP000504634">
    <property type="component" value="Unplaced"/>
</dbReference>
<dbReference type="AlphaFoldDB" id="A0A6J2TNS0"/>
<sequence>MAVSTCTGVLKPLPPVYQKLVIKNLTIIRPPMLKIYYWDSFDITGLNKKLKSNKKEHEHFFDMPMRLIHSHPLKMIFWIQNLSAKPLELTLKRIQNCECVPLQTRVGFNQFRQLFHCPHRRLINISQEHLRMKPDEVLALSVTGYFYLYGAHALSFEVQTSDERQFLWHFKLEISAFDLEKCLVTKELLPVNIKHFQRVTQPIWVQNISMMNLAFSFATRDRGLKLHNSNLTVPRQSVWPLMAEYRPLDYENELEVTLIHDNAKICYKIKARGVLEDEAEISDMPLKDTECSEYLYVIYPNRLDFEICLKESRTQVVNVHNYGQKCMEFRWQNYIIHEFLSITFEPQVFRLKGHHSKLCQIKLTVHERLLHFRRIPLVLEVHNILDRTTQIAKAELAEIESIDDPKWMGDSYLEHVFLQMNIRTIVHAAKDIEKETIESVDTHAGGDATICAGGNTPNPNKDVEAGEELEPKTPEQLRDELIKRLSHKQKLTANEIIELSMAIDQRVTVFEKLFWKYLSKTNFMRITADRSRRKILKTYEMVVDPEASSPPAERTTTVDRNEIMEILGRLLFEGISDLAKNWVFIPSQYFERLR</sequence>
<feature type="region of interest" description="Disordered" evidence="1">
    <location>
        <begin position="448"/>
        <end position="472"/>
    </location>
</feature>
<evidence type="ECO:0000313" key="2">
    <source>
        <dbReference type="Proteomes" id="UP000504634"/>
    </source>
</evidence>
<keyword evidence="2" id="KW-1185">Reference proteome</keyword>
<name>A0A6J2TNS0_DROLE</name>